<dbReference type="RefSeq" id="WP_344441234.1">
    <property type="nucleotide sequence ID" value="NZ_BAAALF010000029.1"/>
</dbReference>
<keyword evidence="2" id="KW-1185">Reference proteome</keyword>
<organism evidence="1 2">
    <name type="scientific">Kitasatospora nipponensis</name>
    <dbReference type="NCBI Taxonomy" id="258049"/>
    <lineage>
        <taxon>Bacteria</taxon>
        <taxon>Bacillati</taxon>
        <taxon>Actinomycetota</taxon>
        <taxon>Actinomycetes</taxon>
        <taxon>Kitasatosporales</taxon>
        <taxon>Streptomycetaceae</taxon>
        <taxon>Kitasatospora</taxon>
    </lineage>
</organism>
<sequence>MTALAQLARPGWFGQYYPFTAMGNLCFSDGPEWWMGTGTVLSVLIVVCPDGGYDVWPYNPYPCIPADAEPQLSTNSAAEALTEAQRILQSPGPS</sequence>
<comment type="caution">
    <text evidence="1">The sequence shown here is derived from an EMBL/GenBank/DDBJ whole genome shotgun (WGS) entry which is preliminary data.</text>
</comment>
<protein>
    <submittedName>
        <fullName evidence="1">Uncharacterized protein</fullName>
    </submittedName>
</protein>
<proteinExistence type="predicted"/>
<evidence type="ECO:0000313" key="2">
    <source>
        <dbReference type="Proteomes" id="UP001500037"/>
    </source>
</evidence>
<name>A0ABN1W579_9ACTN</name>
<gene>
    <name evidence="1" type="ORF">GCM10009665_22790</name>
</gene>
<dbReference type="Proteomes" id="UP001500037">
    <property type="component" value="Unassembled WGS sequence"/>
</dbReference>
<dbReference type="EMBL" id="BAAALF010000029">
    <property type="protein sequence ID" value="GAA1231992.1"/>
    <property type="molecule type" value="Genomic_DNA"/>
</dbReference>
<reference evidence="1 2" key="1">
    <citation type="journal article" date="2019" name="Int. J. Syst. Evol. Microbiol.">
        <title>The Global Catalogue of Microorganisms (GCM) 10K type strain sequencing project: providing services to taxonomists for standard genome sequencing and annotation.</title>
        <authorList>
            <consortium name="The Broad Institute Genomics Platform"/>
            <consortium name="The Broad Institute Genome Sequencing Center for Infectious Disease"/>
            <person name="Wu L."/>
            <person name="Ma J."/>
        </authorList>
    </citation>
    <scope>NUCLEOTIDE SEQUENCE [LARGE SCALE GENOMIC DNA]</scope>
    <source>
        <strain evidence="1 2">JCM 13004</strain>
    </source>
</reference>
<evidence type="ECO:0000313" key="1">
    <source>
        <dbReference type="EMBL" id="GAA1231992.1"/>
    </source>
</evidence>
<accession>A0ABN1W579</accession>